<sequence length="138" mass="14719">MYGLAVGAQDGDDVGEVELLLGVVGAQPAQCGPQRGDVEGVDAGVDFADFPLRWCRVGLLHDRHDFVILGAQDAAVAEGIIQRRGQHRHRSRHRAVGGDQVGQRVGVQQRGISRGDHDVAGVVIGQRGQPAEYRMPGP</sequence>
<evidence type="ECO:0000313" key="3">
    <source>
        <dbReference type="Proteomes" id="UP000045842"/>
    </source>
</evidence>
<name>A0A655J5C0_MYCTX</name>
<protein>
    <submittedName>
        <fullName evidence="2">Uncharacterized protein</fullName>
    </submittedName>
</protein>
<reference evidence="2 3" key="1">
    <citation type="submission" date="2015-03" db="EMBL/GenBank/DDBJ databases">
        <authorList>
            <consortium name="Pathogen Informatics"/>
        </authorList>
    </citation>
    <scope>NUCLEOTIDE SEQUENCE [LARGE SCALE GENOMIC DNA]</scope>
    <source>
        <strain evidence="2 3">G09801536</strain>
    </source>
</reference>
<feature type="region of interest" description="Disordered" evidence="1">
    <location>
        <begin position="90"/>
        <end position="110"/>
    </location>
</feature>
<dbReference type="Proteomes" id="UP000045842">
    <property type="component" value="Unassembled WGS sequence"/>
</dbReference>
<feature type="compositionally biased region" description="Low complexity" evidence="1">
    <location>
        <begin position="97"/>
        <end position="110"/>
    </location>
</feature>
<dbReference type="EMBL" id="CSAD01000816">
    <property type="protein sequence ID" value="COW46626.1"/>
    <property type="molecule type" value="Genomic_DNA"/>
</dbReference>
<accession>A0A655J5C0</accession>
<evidence type="ECO:0000313" key="2">
    <source>
        <dbReference type="EMBL" id="COW46626.1"/>
    </source>
</evidence>
<gene>
    <name evidence="2" type="ORF">ERS007679_03899</name>
</gene>
<organism evidence="2 3">
    <name type="scientific">Mycobacterium tuberculosis</name>
    <dbReference type="NCBI Taxonomy" id="1773"/>
    <lineage>
        <taxon>Bacteria</taxon>
        <taxon>Bacillati</taxon>
        <taxon>Actinomycetota</taxon>
        <taxon>Actinomycetes</taxon>
        <taxon>Mycobacteriales</taxon>
        <taxon>Mycobacteriaceae</taxon>
        <taxon>Mycobacterium</taxon>
        <taxon>Mycobacterium tuberculosis complex</taxon>
    </lineage>
</organism>
<evidence type="ECO:0000256" key="1">
    <source>
        <dbReference type="SAM" id="MobiDB-lite"/>
    </source>
</evidence>
<proteinExistence type="predicted"/>
<dbReference type="AlphaFoldDB" id="A0A655J5C0"/>